<dbReference type="EMBL" id="CAQQ02019609">
    <property type="status" value="NOT_ANNOTATED_CDS"/>
    <property type="molecule type" value="Genomic_DNA"/>
</dbReference>
<proteinExistence type="predicted"/>
<organism evidence="1 2">
    <name type="scientific">Megaselia scalaris</name>
    <name type="common">Humpbacked fly</name>
    <name type="synonym">Phora scalaris</name>
    <dbReference type="NCBI Taxonomy" id="36166"/>
    <lineage>
        <taxon>Eukaryota</taxon>
        <taxon>Metazoa</taxon>
        <taxon>Ecdysozoa</taxon>
        <taxon>Arthropoda</taxon>
        <taxon>Hexapoda</taxon>
        <taxon>Insecta</taxon>
        <taxon>Pterygota</taxon>
        <taxon>Neoptera</taxon>
        <taxon>Endopterygota</taxon>
        <taxon>Diptera</taxon>
        <taxon>Brachycera</taxon>
        <taxon>Muscomorpha</taxon>
        <taxon>Platypezoidea</taxon>
        <taxon>Phoridae</taxon>
        <taxon>Megaseliini</taxon>
        <taxon>Megaselia</taxon>
    </lineage>
</organism>
<reference evidence="2" key="1">
    <citation type="submission" date="2013-02" db="EMBL/GenBank/DDBJ databases">
        <authorList>
            <person name="Hughes D."/>
        </authorList>
    </citation>
    <scope>NUCLEOTIDE SEQUENCE</scope>
    <source>
        <strain>Durham</strain>
        <strain evidence="2">NC isolate 2 -- Noor lab</strain>
    </source>
</reference>
<protein>
    <submittedName>
        <fullName evidence="1">Uncharacterized protein</fullName>
    </submittedName>
</protein>
<dbReference type="Proteomes" id="UP000015102">
    <property type="component" value="Unassembled WGS sequence"/>
</dbReference>
<dbReference type="HOGENOM" id="CLU_2349066_0_0_1"/>
<sequence>MYQLSPILDPGKLPRLSGWRDEECDKAVAEKDPLYRKNGRGNTRPTKKVFKNRRSEIVKSARQQKRRFEKAQLEILEYIGIMQTNSTIMYTVSEKDF</sequence>
<evidence type="ECO:0000313" key="1">
    <source>
        <dbReference type="EnsemblMetazoa" id="MESCA006783-PA"/>
    </source>
</evidence>
<evidence type="ECO:0000313" key="2">
    <source>
        <dbReference type="Proteomes" id="UP000015102"/>
    </source>
</evidence>
<dbReference type="EnsemblMetazoa" id="MESCA006783-RA">
    <property type="protein sequence ID" value="MESCA006783-PA"/>
    <property type="gene ID" value="MESCA006783"/>
</dbReference>
<accession>T1GSX1</accession>
<name>T1GSX1_MEGSC</name>
<keyword evidence="2" id="KW-1185">Reference proteome</keyword>
<reference evidence="1" key="2">
    <citation type="submission" date="2015-06" db="UniProtKB">
        <authorList>
            <consortium name="EnsemblMetazoa"/>
        </authorList>
    </citation>
    <scope>IDENTIFICATION</scope>
</reference>
<dbReference type="AlphaFoldDB" id="T1GSX1"/>